<dbReference type="OrthoDB" id="10045676at2759"/>
<dbReference type="FunFam" id="1.20.5.500:FF:000007">
    <property type="entry name" value="ATPase inhibitor, putative"/>
    <property type="match status" value="1"/>
</dbReference>
<dbReference type="PANTHER" id="PTHR48417:SF1">
    <property type="entry name" value="ATP SYNTHASE F1 SUBUNIT EPSILON"/>
    <property type="match status" value="1"/>
</dbReference>
<evidence type="ECO:0000256" key="5">
    <source>
        <dbReference type="ARBA" id="ARBA00023128"/>
    </source>
</evidence>
<feature type="signal peptide" evidence="8">
    <location>
        <begin position="1"/>
        <end position="24"/>
    </location>
</feature>
<evidence type="ECO:0000313" key="9">
    <source>
        <dbReference type="EMBL" id="KOF85607.1"/>
    </source>
</evidence>
<dbReference type="PANTHER" id="PTHR48417">
    <property type="entry name" value="ATP SYNTHASE F1 SUBUNIT EPSILON"/>
    <property type="match status" value="1"/>
</dbReference>
<dbReference type="GO" id="GO:0042030">
    <property type="term" value="F:ATPase inhibitor activity"/>
    <property type="evidence" value="ECO:0007669"/>
    <property type="project" value="InterPro"/>
</dbReference>
<dbReference type="AlphaFoldDB" id="A0A0L8H8R6"/>
<evidence type="ECO:0000256" key="8">
    <source>
        <dbReference type="SAM" id="SignalP"/>
    </source>
</evidence>
<evidence type="ECO:0000256" key="7">
    <source>
        <dbReference type="SAM" id="Coils"/>
    </source>
</evidence>
<proteinExistence type="inferred from homology"/>
<reference evidence="9" key="1">
    <citation type="submission" date="2015-07" db="EMBL/GenBank/DDBJ databases">
        <title>MeaNS - Measles Nucleotide Surveillance Program.</title>
        <authorList>
            <person name="Tran T."/>
            <person name="Druce J."/>
        </authorList>
    </citation>
    <scope>NUCLEOTIDE SEQUENCE</scope>
    <source>
        <strain evidence="9">UCB-OBI-ISO-001</strain>
        <tissue evidence="9">Gonad</tissue>
    </source>
</reference>
<dbReference type="SUPFAM" id="SSF64602">
    <property type="entry name" value="F1 ATPase inhibitor, IF1, C-terminal domain"/>
    <property type="match status" value="1"/>
</dbReference>
<keyword evidence="4 7" id="KW-0175">Coiled coil</keyword>
<feature type="coiled-coil region" evidence="7">
    <location>
        <begin position="106"/>
        <end position="133"/>
    </location>
</feature>
<evidence type="ECO:0000256" key="4">
    <source>
        <dbReference type="ARBA" id="ARBA00023054"/>
    </source>
</evidence>
<dbReference type="Gene3D" id="1.20.5.500">
    <property type="entry name" value="Single helix bin"/>
    <property type="match status" value="1"/>
</dbReference>
<feature type="chain" id="PRO_5005583535" description="ATP synthase F1 subunit epsilon" evidence="8">
    <location>
        <begin position="25"/>
        <end position="135"/>
    </location>
</feature>
<evidence type="ECO:0000256" key="2">
    <source>
        <dbReference type="ARBA" id="ARBA00010901"/>
    </source>
</evidence>
<evidence type="ECO:0000256" key="3">
    <source>
        <dbReference type="ARBA" id="ARBA00022946"/>
    </source>
</evidence>
<evidence type="ECO:0000256" key="1">
    <source>
        <dbReference type="ARBA" id="ARBA00004173"/>
    </source>
</evidence>
<dbReference type="Pfam" id="PF04568">
    <property type="entry name" value="IATP"/>
    <property type="match status" value="1"/>
</dbReference>
<dbReference type="GO" id="GO:0005739">
    <property type="term" value="C:mitochondrion"/>
    <property type="evidence" value="ECO:0007669"/>
    <property type="project" value="UniProtKB-SubCell"/>
</dbReference>
<keyword evidence="8" id="KW-0732">Signal</keyword>
<keyword evidence="5" id="KW-0496">Mitochondrion</keyword>
<dbReference type="STRING" id="37653.A0A0L8H8R6"/>
<dbReference type="EMBL" id="KQ418844">
    <property type="protein sequence ID" value="KOF85607.1"/>
    <property type="molecule type" value="Genomic_DNA"/>
</dbReference>
<name>A0A0L8H8R6_OCTBM</name>
<keyword evidence="3" id="KW-0809">Transit peptide</keyword>
<evidence type="ECO:0000256" key="6">
    <source>
        <dbReference type="ARBA" id="ARBA00030036"/>
    </source>
</evidence>
<protein>
    <recommendedName>
        <fullName evidence="6">ATP synthase F1 subunit epsilon</fullName>
    </recommendedName>
</protein>
<sequence length="135" mass="15065">MASRRLCNVIRLAGCMFWIVSSSGSRIYLEHLNCVMDERGINGLSECVRYSSELGSGSGKGGGSGGSIREAGGAFGKMEAAREEEFFKRLEKQQLAMLKKQIHEDIDFHESQIKIHEEAIKRHKKKIKGMKSDSD</sequence>
<dbReference type="InterPro" id="IPR007648">
    <property type="entry name" value="ATPase_inhibitor_mt"/>
</dbReference>
<comment type="similarity">
    <text evidence="2">Belongs to the ATPase inhibitor family.</text>
</comment>
<organism evidence="9">
    <name type="scientific">Octopus bimaculoides</name>
    <name type="common">California two-spotted octopus</name>
    <dbReference type="NCBI Taxonomy" id="37653"/>
    <lineage>
        <taxon>Eukaryota</taxon>
        <taxon>Metazoa</taxon>
        <taxon>Spiralia</taxon>
        <taxon>Lophotrochozoa</taxon>
        <taxon>Mollusca</taxon>
        <taxon>Cephalopoda</taxon>
        <taxon>Coleoidea</taxon>
        <taxon>Octopodiformes</taxon>
        <taxon>Octopoda</taxon>
        <taxon>Incirrata</taxon>
        <taxon>Octopodidae</taxon>
        <taxon>Octopus</taxon>
    </lineage>
</organism>
<gene>
    <name evidence="9" type="ORF">OCBIM_22020037mg</name>
</gene>
<accession>A0A0L8H8R6</accession>
<comment type="subcellular location">
    <subcellularLocation>
        <location evidence="1">Mitochondrion</location>
    </subcellularLocation>
</comment>